<dbReference type="GO" id="GO:0017069">
    <property type="term" value="F:snRNA binding"/>
    <property type="evidence" value="ECO:0007669"/>
    <property type="project" value="TreeGrafter"/>
</dbReference>
<evidence type="ECO:0000313" key="8">
    <source>
        <dbReference type="Proteomes" id="UP000182444"/>
    </source>
</evidence>
<name>A0A1D8NIQ4_YARLL</name>
<dbReference type="SMART" id="SM00360">
    <property type="entry name" value="RRM"/>
    <property type="match status" value="1"/>
</dbReference>
<organism evidence="6 8">
    <name type="scientific">Yarrowia lipolytica</name>
    <name type="common">Candida lipolytica</name>
    <dbReference type="NCBI Taxonomy" id="4952"/>
    <lineage>
        <taxon>Eukaryota</taxon>
        <taxon>Fungi</taxon>
        <taxon>Dikarya</taxon>
        <taxon>Ascomycota</taxon>
        <taxon>Saccharomycotina</taxon>
        <taxon>Dipodascomycetes</taxon>
        <taxon>Dipodascales</taxon>
        <taxon>Dipodascales incertae sedis</taxon>
        <taxon>Yarrowia</taxon>
    </lineage>
</organism>
<reference evidence="6 8" key="1">
    <citation type="journal article" date="2016" name="PLoS ONE">
        <title>Sequence Assembly of Yarrowia lipolytica Strain W29/CLIB89 Shows Transposable Element Diversity.</title>
        <authorList>
            <person name="Magnan C."/>
            <person name="Yu J."/>
            <person name="Chang I."/>
            <person name="Jahn E."/>
            <person name="Kanomata Y."/>
            <person name="Wu J."/>
            <person name="Zeller M."/>
            <person name="Oakes M."/>
            <person name="Baldi P."/>
            <person name="Sandmeyer S."/>
        </authorList>
    </citation>
    <scope>NUCLEOTIDE SEQUENCE [LARGE SCALE GENOMIC DNA]</scope>
    <source>
        <strain evidence="6">CLIB89</strain>
        <strain evidence="8">CLIB89(W29)</strain>
    </source>
</reference>
<dbReference type="InterPro" id="IPR051183">
    <property type="entry name" value="U1_U11-U12_snRNP_70-35kDa"/>
</dbReference>
<dbReference type="GO" id="GO:0071011">
    <property type="term" value="C:precatalytic spliceosome"/>
    <property type="evidence" value="ECO:0007669"/>
    <property type="project" value="TreeGrafter"/>
</dbReference>
<evidence type="ECO:0000259" key="5">
    <source>
        <dbReference type="PROSITE" id="PS50102"/>
    </source>
</evidence>
<keyword evidence="3" id="KW-0694">RNA-binding</keyword>
<dbReference type="GO" id="GO:0000398">
    <property type="term" value="P:mRNA splicing, via spliceosome"/>
    <property type="evidence" value="ECO:0007669"/>
    <property type="project" value="TreeGrafter"/>
</dbReference>
<proteinExistence type="predicted"/>
<evidence type="ECO:0000313" key="7">
    <source>
        <dbReference type="EMBL" id="RDW27998.1"/>
    </source>
</evidence>
<accession>A0A1D8NIQ4</accession>
<evidence type="ECO:0000313" key="9">
    <source>
        <dbReference type="Proteomes" id="UP000256601"/>
    </source>
</evidence>
<dbReference type="PROSITE" id="PS50102">
    <property type="entry name" value="RRM"/>
    <property type="match status" value="1"/>
</dbReference>
<dbReference type="PANTHER" id="PTHR13952:SF6">
    <property type="entry name" value="U11_U12 SMALL NUCLEAR RIBONUCLEOPROTEIN 35 KDA PROTEIN"/>
    <property type="match status" value="1"/>
</dbReference>
<dbReference type="AlphaFoldDB" id="A0A1D8NIQ4"/>
<protein>
    <recommendedName>
        <fullName evidence="5">RRM domain-containing protein</fullName>
    </recommendedName>
</protein>
<evidence type="ECO:0000256" key="2">
    <source>
        <dbReference type="ARBA" id="ARBA00023242"/>
    </source>
</evidence>
<reference evidence="7 9" key="2">
    <citation type="submission" date="2018-07" db="EMBL/GenBank/DDBJ databases">
        <title>Draft Genome Assemblies for Five Robust Yarrowia lipolytica Strains Exhibiting High Lipid Production and Pentose Sugar Utilization and Sugar Alcohol Secretion from Undetoxified Lignocellulosic Biomass Hydrolysates.</title>
        <authorList>
            <consortium name="DOE Joint Genome Institute"/>
            <person name="Walker C."/>
            <person name="Ryu S."/>
            <person name="Na H."/>
            <person name="Zane M."/>
            <person name="LaButti K."/>
            <person name="Lipzen A."/>
            <person name="Haridas S."/>
            <person name="Barry K."/>
            <person name="Grigoriev I.V."/>
            <person name="Quarterman J."/>
            <person name="Slininger P."/>
            <person name="Dien B."/>
            <person name="Trinh C.T."/>
        </authorList>
    </citation>
    <scope>NUCLEOTIDE SEQUENCE [LARGE SCALE GENOMIC DNA]</scope>
    <source>
        <strain evidence="7 9">YB392</strain>
    </source>
</reference>
<dbReference type="EMBL" id="KZ858957">
    <property type="protein sequence ID" value="RDW27998.1"/>
    <property type="molecule type" value="Genomic_DNA"/>
</dbReference>
<sequence length="199" mass="22450">MTNLGSGWPKTIPFGHRTGLPFVPVKFRVWWCRCSDLKDKTLDVLSDHDDTADNSILDDPEPNSFTSDSLTAAEPETREDDKGTPYYPNQERPSRPSSCVFVASLNATLTDDQLNNSVTRHFAQWGSIAFVKVLRDLCERPYAFVQFNTDDDAKNAIAKGQGTYLDNRYIRCEPARVNRTLFVYQNPSTTSPVSIPPLR</sequence>
<dbReference type="VEuPathDB" id="FungiDB:YALI0_E16863g"/>
<feature type="region of interest" description="Disordered" evidence="4">
    <location>
        <begin position="51"/>
        <end position="96"/>
    </location>
</feature>
<dbReference type="Proteomes" id="UP000182444">
    <property type="component" value="Chromosome 1E"/>
</dbReference>
<gene>
    <name evidence="7" type="ORF">B0I71DRAFT_168527</name>
    <name evidence="6" type="ORF">YALI1_E20125g</name>
</gene>
<dbReference type="GO" id="GO:0003729">
    <property type="term" value="F:mRNA binding"/>
    <property type="evidence" value="ECO:0007669"/>
    <property type="project" value="TreeGrafter"/>
</dbReference>
<dbReference type="eggNOG" id="ENOG502QUGB">
    <property type="taxonomic scope" value="Eukaryota"/>
</dbReference>
<comment type="subcellular location">
    <subcellularLocation>
        <location evidence="1">Nucleus</location>
    </subcellularLocation>
</comment>
<dbReference type="InterPro" id="IPR000504">
    <property type="entry name" value="RRM_dom"/>
</dbReference>
<dbReference type="Pfam" id="PF00076">
    <property type="entry name" value="RRM_1"/>
    <property type="match status" value="1"/>
</dbReference>
<dbReference type="VEuPathDB" id="FungiDB:YALI1_E20125g"/>
<feature type="domain" description="RRM" evidence="5">
    <location>
        <begin position="98"/>
        <end position="177"/>
    </location>
</feature>
<dbReference type="InterPro" id="IPR035979">
    <property type="entry name" value="RBD_domain_sf"/>
</dbReference>
<feature type="compositionally biased region" description="Acidic residues" evidence="4">
    <location>
        <begin position="52"/>
        <end position="61"/>
    </location>
</feature>
<dbReference type="Gene3D" id="3.30.70.330">
    <property type="match status" value="1"/>
</dbReference>
<keyword evidence="2" id="KW-0539">Nucleus</keyword>
<dbReference type="Proteomes" id="UP000256601">
    <property type="component" value="Unassembled WGS sequence"/>
</dbReference>
<dbReference type="PANTHER" id="PTHR13952">
    <property type="entry name" value="U1 SMALL NUCLEAR RIBONUCLEOPROTEIN 70 KD"/>
    <property type="match status" value="1"/>
</dbReference>
<evidence type="ECO:0000256" key="4">
    <source>
        <dbReference type="SAM" id="MobiDB-lite"/>
    </source>
</evidence>
<dbReference type="SUPFAM" id="SSF54928">
    <property type="entry name" value="RNA-binding domain, RBD"/>
    <property type="match status" value="1"/>
</dbReference>
<evidence type="ECO:0000256" key="1">
    <source>
        <dbReference type="ARBA" id="ARBA00004123"/>
    </source>
</evidence>
<dbReference type="InterPro" id="IPR012677">
    <property type="entry name" value="Nucleotide-bd_a/b_plait_sf"/>
</dbReference>
<evidence type="ECO:0000256" key="3">
    <source>
        <dbReference type="PROSITE-ProRule" id="PRU00176"/>
    </source>
</evidence>
<evidence type="ECO:0000313" key="6">
    <source>
        <dbReference type="EMBL" id="AOW05523.1"/>
    </source>
</evidence>
<dbReference type="EMBL" id="CP017557">
    <property type="protein sequence ID" value="AOW05523.1"/>
    <property type="molecule type" value="Genomic_DNA"/>
</dbReference>